<accession>A0A1F5BVF4</accession>
<comment type="caution">
    <text evidence="3">The sequence shown here is derived from an EMBL/GenBank/DDBJ whole genome shotgun (WGS) entry which is preliminary data.</text>
</comment>
<evidence type="ECO:0000313" key="4">
    <source>
        <dbReference type="Proteomes" id="UP000176650"/>
    </source>
</evidence>
<evidence type="ECO:0000313" key="3">
    <source>
        <dbReference type="EMBL" id="OGD34593.1"/>
    </source>
</evidence>
<dbReference type="STRING" id="1797298.A2988_03765"/>
<reference evidence="3 4" key="1">
    <citation type="journal article" date="2016" name="Nat. Commun.">
        <title>Thousands of microbial genomes shed light on interconnected biogeochemical processes in an aquifer system.</title>
        <authorList>
            <person name="Anantharaman K."/>
            <person name="Brown C.T."/>
            <person name="Hug L.A."/>
            <person name="Sharon I."/>
            <person name="Castelle C.J."/>
            <person name="Probst A.J."/>
            <person name="Thomas B.C."/>
            <person name="Singh A."/>
            <person name="Wilkins M.J."/>
            <person name="Karaoz U."/>
            <person name="Brodie E.L."/>
            <person name="Williams K.H."/>
            <person name="Hubbard S.S."/>
            <person name="Banfield J.F."/>
        </authorList>
    </citation>
    <scope>NUCLEOTIDE SEQUENCE [LARGE SCALE GENOMIC DNA]</scope>
</reference>
<feature type="chain" id="PRO_5009518010" description="Gram-positive cocci surface proteins LPxTG domain-containing protein" evidence="2">
    <location>
        <begin position="27"/>
        <end position="78"/>
    </location>
</feature>
<feature type="signal peptide" evidence="2">
    <location>
        <begin position="1"/>
        <end position="26"/>
    </location>
</feature>
<feature type="transmembrane region" description="Helical" evidence="1">
    <location>
        <begin position="56"/>
        <end position="75"/>
    </location>
</feature>
<gene>
    <name evidence="3" type="ORF">A2988_03765</name>
</gene>
<keyword evidence="1" id="KW-1133">Transmembrane helix</keyword>
<protein>
    <recommendedName>
        <fullName evidence="5">Gram-positive cocci surface proteins LPxTG domain-containing protein</fullName>
    </recommendedName>
</protein>
<dbReference type="Proteomes" id="UP000176650">
    <property type="component" value="Unassembled WGS sequence"/>
</dbReference>
<sequence>MMKKTGFAVCLSLILGMALFSGFALADAGHDEAPAVHGMTTTATPAAQPSTQFPNAVGGFVIGVVVGIILARFIFKKS</sequence>
<evidence type="ECO:0000256" key="2">
    <source>
        <dbReference type="SAM" id="SignalP"/>
    </source>
</evidence>
<keyword evidence="2" id="KW-0732">Signal</keyword>
<dbReference type="EMBL" id="MEYS01000001">
    <property type="protein sequence ID" value="OGD34593.1"/>
    <property type="molecule type" value="Genomic_DNA"/>
</dbReference>
<organism evidence="3 4">
    <name type="scientific">Candidatus Azambacteria bacterium RIFCSPLOWO2_01_FULL_46_25</name>
    <dbReference type="NCBI Taxonomy" id="1797298"/>
    <lineage>
        <taxon>Bacteria</taxon>
        <taxon>Candidatus Azamiibacteriota</taxon>
    </lineage>
</organism>
<keyword evidence="1" id="KW-0812">Transmembrane</keyword>
<evidence type="ECO:0000256" key="1">
    <source>
        <dbReference type="SAM" id="Phobius"/>
    </source>
</evidence>
<keyword evidence="1" id="KW-0472">Membrane</keyword>
<evidence type="ECO:0008006" key="5">
    <source>
        <dbReference type="Google" id="ProtNLM"/>
    </source>
</evidence>
<dbReference type="AlphaFoldDB" id="A0A1F5BVF4"/>
<proteinExistence type="predicted"/>
<name>A0A1F5BVF4_9BACT</name>